<accession>A0A6G1G209</accession>
<dbReference type="RefSeq" id="XP_033533592.1">
    <property type="nucleotide sequence ID" value="XM_033676438.1"/>
</dbReference>
<gene>
    <name evidence="3 5" type="ORF">P152DRAFT_398042</name>
</gene>
<comment type="similarity">
    <text evidence="1">Belongs to the tpcK family.</text>
</comment>
<evidence type="ECO:0000256" key="1">
    <source>
        <dbReference type="ARBA" id="ARBA00005986"/>
    </source>
</evidence>
<dbReference type="GO" id="GO:0016491">
    <property type="term" value="F:oxidoreductase activity"/>
    <property type="evidence" value="ECO:0007669"/>
    <property type="project" value="InterPro"/>
</dbReference>
<keyword evidence="4" id="KW-1185">Reference proteome</keyword>
<dbReference type="EMBL" id="ML975159">
    <property type="protein sequence ID" value="KAF1811961.1"/>
    <property type="molecule type" value="Genomic_DNA"/>
</dbReference>
<dbReference type="OrthoDB" id="3454835at2759"/>
<dbReference type="SUPFAM" id="SSF54909">
    <property type="entry name" value="Dimeric alpha+beta barrel"/>
    <property type="match status" value="1"/>
</dbReference>
<evidence type="ECO:0000259" key="2">
    <source>
        <dbReference type="Pfam" id="PF07110"/>
    </source>
</evidence>
<sequence length="143" mass="16574">TTEKEHGAIAQGQQMLALTLCGYKKPGLSEDDYRHYMTKVHAPLVQDLMEKYGFESWPMTHNTSKTRPMMAKLYDPQFSNIADYDVIVQIVFKDIEDFVRMKADPIFMKNVTPDHENFADTKRSKMTIGWISQFVKDGKSLKF</sequence>
<protein>
    <recommendedName>
        <fullName evidence="2">EthD domain-containing protein</fullName>
    </recommendedName>
</protein>
<feature type="non-terminal residue" evidence="3">
    <location>
        <position position="1"/>
    </location>
</feature>
<dbReference type="Proteomes" id="UP000504638">
    <property type="component" value="Unplaced"/>
</dbReference>
<evidence type="ECO:0000313" key="4">
    <source>
        <dbReference type="Proteomes" id="UP000504638"/>
    </source>
</evidence>
<dbReference type="AlphaFoldDB" id="A0A6G1G209"/>
<dbReference type="GeneID" id="54417008"/>
<reference evidence="3 5" key="1">
    <citation type="submission" date="2020-01" db="EMBL/GenBank/DDBJ databases">
        <authorList>
            <consortium name="DOE Joint Genome Institute"/>
            <person name="Haridas S."/>
            <person name="Albert R."/>
            <person name="Binder M."/>
            <person name="Bloem J."/>
            <person name="Labutti K."/>
            <person name="Salamov A."/>
            <person name="Andreopoulos B."/>
            <person name="Baker S.E."/>
            <person name="Barry K."/>
            <person name="Bills G."/>
            <person name="Bluhm B.H."/>
            <person name="Cannon C."/>
            <person name="Castanera R."/>
            <person name="Culley D.E."/>
            <person name="Daum C."/>
            <person name="Ezra D."/>
            <person name="Gonzalez J.B."/>
            <person name="Henrissat B."/>
            <person name="Kuo A."/>
            <person name="Liang C."/>
            <person name="Lipzen A."/>
            <person name="Lutzoni F."/>
            <person name="Magnuson J."/>
            <person name="Mondo S."/>
            <person name="Nolan M."/>
            <person name="Ohm R."/>
            <person name="Pangilinan J."/>
            <person name="Park H.-J."/>
            <person name="Ramirez L."/>
            <person name="Alfaro M."/>
            <person name="Sun H."/>
            <person name="Tritt A."/>
            <person name="Yoshinaga Y."/>
            <person name="Zwiers L.-H."/>
            <person name="Turgeon B.G."/>
            <person name="Goodwin S.B."/>
            <person name="Spatafora J.W."/>
            <person name="Crous P.W."/>
            <person name="Grigoriev I.V."/>
        </authorList>
    </citation>
    <scope>NUCLEOTIDE SEQUENCE</scope>
    <source>
        <strain evidence="3 5">CBS 781.70</strain>
    </source>
</reference>
<organism evidence="3">
    <name type="scientific">Eremomyces bilateralis CBS 781.70</name>
    <dbReference type="NCBI Taxonomy" id="1392243"/>
    <lineage>
        <taxon>Eukaryota</taxon>
        <taxon>Fungi</taxon>
        <taxon>Dikarya</taxon>
        <taxon>Ascomycota</taxon>
        <taxon>Pezizomycotina</taxon>
        <taxon>Dothideomycetes</taxon>
        <taxon>Dothideomycetes incertae sedis</taxon>
        <taxon>Eremomycetales</taxon>
        <taxon>Eremomycetaceae</taxon>
        <taxon>Eremomyces</taxon>
    </lineage>
</organism>
<evidence type="ECO:0000313" key="3">
    <source>
        <dbReference type="EMBL" id="KAF1811961.1"/>
    </source>
</evidence>
<proteinExistence type="inferred from homology"/>
<reference evidence="5" key="2">
    <citation type="submission" date="2020-04" db="EMBL/GenBank/DDBJ databases">
        <authorList>
            <consortium name="NCBI Genome Project"/>
        </authorList>
    </citation>
    <scope>NUCLEOTIDE SEQUENCE</scope>
    <source>
        <strain evidence="5">CBS 781.70</strain>
    </source>
</reference>
<dbReference type="Pfam" id="PF07110">
    <property type="entry name" value="EthD"/>
    <property type="match status" value="1"/>
</dbReference>
<dbReference type="Gene3D" id="3.30.70.100">
    <property type="match status" value="1"/>
</dbReference>
<name>A0A6G1G209_9PEZI</name>
<evidence type="ECO:0000313" key="5">
    <source>
        <dbReference type="RefSeq" id="XP_033533592.1"/>
    </source>
</evidence>
<dbReference type="InterPro" id="IPR011008">
    <property type="entry name" value="Dimeric_a/b-barrel"/>
</dbReference>
<dbReference type="InterPro" id="IPR009799">
    <property type="entry name" value="EthD_dom"/>
</dbReference>
<reference evidence="5" key="3">
    <citation type="submission" date="2025-04" db="UniProtKB">
        <authorList>
            <consortium name="RefSeq"/>
        </authorList>
    </citation>
    <scope>IDENTIFICATION</scope>
    <source>
        <strain evidence="5">CBS 781.70</strain>
    </source>
</reference>
<feature type="domain" description="EthD" evidence="2">
    <location>
        <begin position="25"/>
        <end position="121"/>
    </location>
</feature>